<dbReference type="EMBL" id="BARV01030924">
    <property type="protein sequence ID" value="GAI32999.1"/>
    <property type="molecule type" value="Genomic_DNA"/>
</dbReference>
<name>X1PQ55_9ZZZZ</name>
<feature type="domain" description="Heparinase II/III-like C-terminal" evidence="1">
    <location>
        <begin position="75"/>
        <end position="145"/>
    </location>
</feature>
<dbReference type="AlphaFoldDB" id="X1PQ55"/>
<reference evidence="2" key="1">
    <citation type="journal article" date="2014" name="Front. Microbiol.">
        <title>High frequency of phylogenetically diverse reductive dehalogenase-homologous genes in deep subseafloor sedimentary metagenomes.</title>
        <authorList>
            <person name="Kawai M."/>
            <person name="Futagami T."/>
            <person name="Toyoda A."/>
            <person name="Takaki Y."/>
            <person name="Nishi S."/>
            <person name="Hori S."/>
            <person name="Arai W."/>
            <person name="Tsubouchi T."/>
            <person name="Morono Y."/>
            <person name="Uchiyama I."/>
            <person name="Ito T."/>
            <person name="Fujiyama A."/>
            <person name="Inagaki F."/>
            <person name="Takami H."/>
        </authorList>
    </citation>
    <scope>NUCLEOTIDE SEQUENCE</scope>
    <source>
        <strain evidence="2">Expedition CK06-06</strain>
    </source>
</reference>
<dbReference type="InterPro" id="IPR012480">
    <property type="entry name" value="Hepar_II_III_C"/>
</dbReference>
<proteinExistence type="predicted"/>
<organism evidence="2">
    <name type="scientific">marine sediment metagenome</name>
    <dbReference type="NCBI Taxonomy" id="412755"/>
    <lineage>
        <taxon>unclassified sequences</taxon>
        <taxon>metagenomes</taxon>
        <taxon>ecological metagenomes</taxon>
    </lineage>
</organism>
<evidence type="ECO:0000259" key="1">
    <source>
        <dbReference type="Pfam" id="PF07940"/>
    </source>
</evidence>
<comment type="caution">
    <text evidence="2">The sequence shown here is derived from an EMBL/GenBank/DDBJ whole genome shotgun (WGS) entry which is preliminary data.</text>
</comment>
<dbReference type="GO" id="GO:0016829">
    <property type="term" value="F:lyase activity"/>
    <property type="evidence" value="ECO:0007669"/>
    <property type="project" value="InterPro"/>
</dbReference>
<protein>
    <recommendedName>
        <fullName evidence="1">Heparinase II/III-like C-terminal domain-containing protein</fullName>
    </recommendedName>
</protein>
<gene>
    <name evidence="2" type="ORF">S06H3_49025</name>
</gene>
<feature type="non-terminal residue" evidence="2">
    <location>
        <position position="1"/>
    </location>
</feature>
<dbReference type="Pfam" id="PF07940">
    <property type="entry name" value="Hepar_II_III_C"/>
    <property type="match status" value="1"/>
</dbReference>
<accession>X1PQ55</accession>
<feature type="non-terminal residue" evidence="2">
    <location>
        <position position="254"/>
    </location>
</feature>
<sequence>YRKYNNREKEQLISGLLNQIIDRGDYIREGENLFELFFYVDSIEQPSSSGESSPLITPTFYAPNVSMFVQRMGEGENAMMVSTVGSFGNHAHANGIAIELFANNYVLGPDMGRGPSYWHPFHREYYSRMPAHNTVVVDGVSDYRTMMSYHPYTLENHYPISGDEKPVFDKVSFNRASFLEPKTESDQQRLTGLIRTKSGRGYILDIFRSKKKYAGTQQHDYFYHNLGQSLEFYGKNTPIVNLKESDELGTHRGD</sequence>
<evidence type="ECO:0000313" key="2">
    <source>
        <dbReference type="EMBL" id="GAI32999.1"/>
    </source>
</evidence>
<dbReference type="Gene3D" id="2.70.98.70">
    <property type="match status" value="1"/>
</dbReference>